<dbReference type="AlphaFoldDB" id="A0A7S7SK45"/>
<dbReference type="InterPro" id="IPR003848">
    <property type="entry name" value="DUF218"/>
</dbReference>
<dbReference type="Pfam" id="PF02698">
    <property type="entry name" value="DUF218"/>
    <property type="match status" value="1"/>
</dbReference>
<dbReference type="InterPro" id="IPR051599">
    <property type="entry name" value="Cell_Envelope_Assoc"/>
</dbReference>
<dbReference type="Gene3D" id="3.40.50.620">
    <property type="entry name" value="HUPs"/>
    <property type="match status" value="1"/>
</dbReference>
<evidence type="ECO:0000259" key="1">
    <source>
        <dbReference type="Pfam" id="PF02698"/>
    </source>
</evidence>
<name>A0A7S7SK45_PALFE</name>
<feature type="domain" description="DUF218" evidence="1">
    <location>
        <begin position="260"/>
        <end position="372"/>
    </location>
</feature>
<dbReference type="PANTHER" id="PTHR30336">
    <property type="entry name" value="INNER MEMBRANE PROTEIN, PROBABLE PERMEASE"/>
    <property type="match status" value="1"/>
</dbReference>
<dbReference type="GO" id="GO:0005886">
    <property type="term" value="C:plasma membrane"/>
    <property type="evidence" value="ECO:0007669"/>
    <property type="project" value="TreeGrafter"/>
</dbReference>
<evidence type="ECO:0000313" key="2">
    <source>
        <dbReference type="EMBL" id="QOY87383.1"/>
    </source>
</evidence>
<dbReference type="Proteomes" id="UP000593892">
    <property type="component" value="Chromosome"/>
</dbReference>
<proteinExistence type="predicted"/>
<dbReference type="EMBL" id="CP063849">
    <property type="protein sequence ID" value="QOY87383.1"/>
    <property type="molecule type" value="Genomic_DNA"/>
</dbReference>
<dbReference type="PANTHER" id="PTHR30336:SF20">
    <property type="entry name" value="DUF218 DOMAIN-CONTAINING PROTEIN"/>
    <property type="match status" value="1"/>
</dbReference>
<protein>
    <submittedName>
        <fullName evidence="2">YdcF family protein</fullName>
    </submittedName>
</protein>
<dbReference type="CDD" id="cd06259">
    <property type="entry name" value="YdcF-like"/>
    <property type="match status" value="1"/>
</dbReference>
<evidence type="ECO:0000313" key="3">
    <source>
        <dbReference type="Proteomes" id="UP000593892"/>
    </source>
</evidence>
<reference evidence="2 3" key="1">
    <citation type="submission" date="2020-10" db="EMBL/GenBank/DDBJ databases">
        <title>Complete genome sequence of Paludibaculum fermentans P105T, a facultatively anaerobic acidobacterium capable of dissimilatory Fe(III) reduction.</title>
        <authorList>
            <person name="Dedysh S.N."/>
            <person name="Beletsky A.V."/>
            <person name="Kulichevskaya I.S."/>
            <person name="Mardanov A.V."/>
            <person name="Ravin N.V."/>
        </authorList>
    </citation>
    <scope>NUCLEOTIDE SEQUENCE [LARGE SCALE GENOMIC DNA]</scope>
    <source>
        <strain evidence="2 3">P105</strain>
    </source>
</reference>
<dbReference type="InterPro" id="IPR014729">
    <property type="entry name" value="Rossmann-like_a/b/a_fold"/>
</dbReference>
<gene>
    <name evidence="2" type="ORF">IRI77_32245</name>
</gene>
<sequence>MQPRSLIFGLILGCLPLYALEPVTAAKTPLAMGADPVRDKNFWLLSALERDARTREAIAADPVLKQLLDSKQQALRAADKACPATPTAAAECYAQPMRWPPAEIDQVSTALRALYAANPYLRFFTGTTLRRSGLYQKYQSNPGPDMLASAWQDCAQGINRMLDLYALGQKPRYAQIDSAAYDVKSAAFGRLIQTAASLVIEDRLPESKLFFQPSLDFALEVLRLHRRDEAGRHEPLDLGENRAALARIRTIPWAKYPWTVIVVPGSGTESVSVRMSPAGRMRCELAAKRYLDHKAPLILVSGGYVHPNQTPWAEAIEMKRLLVEELHIPAGAILIDPHARHTTTNLRNAARLMYRYGIPFGKPALITTDEFQSASIESPVFTARCKLELGYVPHRVIKRVSRFDLEFLPLTDSLQADNTEPLDP</sequence>
<dbReference type="KEGG" id="pfer:IRI77_32245"/>
<keyword evidence="3" id="KW-1185">Reference proteome</keyword>
<dbReference type="RefSeq" id="WP_194449052.1">
    <property type="nucleotide sequence ID" value="NZ_CP063849.1"/>
</dbReference>
<organism evidence="2 3">
    <name type="scientific">Paludibaculum fermentans</name>
    <dbReference type="NCBI Taxonomy" id="1473598"/>
    <lineage>
        <taxon>Bacteria</taxon>
        <taxon>Pseudomonadati</taxon>
        <taxon>Acidobacteriota</taxon>
        <taxon>Terriglobia</taxon>
        <taxon>Bryobacterales</taxon>
        <taxon>Bryobacteraceae</taxon>
        <taxon>Paludibaculum</taxon>
    </lineage>
</organism>
<accession>A0A7S7SK45</accession>